<organism evidence="1">
    <name type="scientific">marine sediment metagenome</name>
    <dbReference type="NCBI Taxonomy" id="412755"/>
    <lineage>
        <taxon>unclassified sequences</taxon>
        <taxon>metagenomes</taxon>
        <taxon>ecological metagenomes</taxon>
    </lineage>
</organism>
<sequence>PPLPETKAIGEDGRTHFLGHAKLGAAMAVDILER</sequence>
<comment type="caution">
    <text evidence="1">The sequence shown here is derived from an EMBL/GenBank/DDBJ whole genome shotgun (WGS) entry which is preliminary data.</text>
</comment>
<dbReference type="AlphaFoldDB" id="X1EQH7"/>
<feature type="non-terminal residue" evidence="1">
    <location>
        <position position="1"/>
    </location>
</feature>
<proteinExistence type="predicted"/>
<protein>
    <submittedName>
        <fullName evidence="1">Uncharacterized protein</fullName>
    </submittedName>
</protein>
<evidence type="ECO:0000313" key="1">
    <source>
        <dbReference type="EMBL" id="GAH22560.1"/>
    </source>
</evidence>
<feature type="non-terminal residue" evidence="1">
    <location>
        <position position="34"/>
    </location>
</feature>
<reference evidence="1" key="1">
    <citation type="journal article" date="2014" name="Front. Microbiol.">
        <title>High frequency of phylogenetically diverse reductive dehalogenase-homologous genes in deep subseafloor sedimentary metagenomes.</title>
        <authorList>
            <person name="Kawai M."/>
            <person name="Futagami T."/>
            <person name="Toyoda A."/>
            <person name="Takaki Y."/>
            <person name="Nishi S."/>
            <person name="Hori S."/>
            <person name="Arai W."/>
            <person name="Tsubouchi T."/>
            <person name="Morono Y."/>
            <person name="Uchiyama I."/>
            <person name="Ito T."/>
            <person name="Fujiyama A."/>
            <person name="Inagaki F."/>
            <person name="Takami H."/>
        </authorList>
    </citation>
    <scope>NUCLEOTIDE SEQUENCE</scope>
    <source>
        <strain evidence="1">Expedition CK06-06</strain>
    </source>
</reference>
<dbReference type="EMBL" id="BART01042365">
    <property type="protein sequence ID" value="GAH22560.1"/>
    <property type="molecule type" value="Genomic_DNA"/>
</dbReference>
<gene>
    <name evidence="1" type="ORF">S01H4_67385</name>
</gene>
<accession>X1EQH7</accession>
<name>X1EQH7_9ZZZZ</name>